<accession>A6IRG7</accession>
<feature type="region of interest" description="Disordered" evidence="1">
    <location>
        <begin position="1"/>
        <end position="24"/>
    </location>
</feature>
<evidence type="ECO:0000313" key="2">
    <source>
        <dbReference type="EMBL" id="EDM11320.1"/>
    </source>
</evidence>
<organism evidence="2 3">
    <name type="scientific">Rattus norvegicus</name>
    <name type="common">Rat</name>
    <dbReference type="NCBI Taxonomy" id="10116"/>
    <lineage>
        <taxon>Eukaryota</taxon>
        <taxon>Metazoa</taxon>
        <taxon>Chordata</taxon>
        <taxon>Craniata</taxon>
        <taxon>Vertebrata</taxon>
        <taxon>Euteleostomi</taxon>
        <taxon>Mammalia</taxon>
        <taxon>Eutheria</taxon>
        <taxon>Euarchontoglires</taxon>
        <taxon>Glires</taxon>
        <taxon>Rodentia</taxon>
        <taxon>Myomorpha</taxon>
        <taxon>Muroidea</taxon>
        <taxon>Muridae</taxon>
        <taxon>Murinae</taxon>
        <taxon>Rattus</taxon>
    </lineage>
</organism>
<protein>
    <submittedName>
        <fullName evidence="2">Protein disulfide isomerase-associated 5, isoform CRA_f</fullName>
    </submittedName>
</protein>
<reference evidence="3" key="1">
    <citation type="submission" date="2005-09" db="EMBL/GenBank/DDBJ databases">
        <authorList>
            <person name="Mural R.J."/>
            <person name="Li P.W."/>
            <person name="Adams M.D."/>
            <person name="Amanatides P.G."/>
            <person name="Baden-Tillson H."/>
            <person name="Barnstead M."/>
            <person name="Chin S.H."/>
            <person name="Dew I."/>
            <person name="Evans C.A."/>
            <person name="Ferriera S."/>
            <person name="Flanigan M."/>
            <person name="Fosler C."/>
            <person name="Glodek A."/>
            <person name="Gu Z."/>
            <person name="Holt R.A."/>
            <person name="Jennings D."/>
            <person name="Kraft C.L."/>
            <person name="Lu F."/>
            <person name="Nguyen T."/>
            <person name="Nusskern D.R."/>
            <person name="Pfannkoch C.M."/>
            <person name="Sitter C."/>
            <person name="Sutton G.G."/>
            <person name="Venter J.C."/>
            <person name="Wang Z."/>
            <person name="Woodage T."/>
            <person name="Zheng X.H."/>
            <person name="Zhong F."/>
        </authorList>
    </citation>
    <scope>NUCLEOTIDE SEQUENCE [LARGE SCALE GENOMIC DNA]</scope>
    <source>
        <strain>BN</strain>
        <strain evidence="3">Sprague-Dawley</strain>
    </source>
</reference>
<evidence type="ECO:0000313" key="3">
    <source>
        <dbReference type="Proteomes" id="UP000234681"/>
    </source>
</evidence>
<gene>
    <name evidence="2 4" type="primary">Pdia5</name>
    <name evidence="2" type="ORF">rCG_53008</name>
</gene>
<dbReference type="AlphaFoldDB" id="A6IRG7"/>
<name>A6IRG7_RAT</name>
<keyword evidence="2" id="KW-0413">Isomerase</keyword>
<dbReference type="GO" id="GO:0016853">
    <property type="term" value="F:isomerase activity"/>
    <property type="evidence" value="ECO:0007669"/>
    <property type="project" value="UniProtKB-KW"/>
</dbReference>
<evidence type="ECO:0000256" key="1">
    <source>
        <dbReference type="SAM" id="MobiDB-lite"/>
    </source>
</evidence>
<evidence type="ECO:0000313" key="4">
    <source>
        <dbReference type="RGD" id="1359236"/>
    </source>
</evidence>
<sequence>MRVTARNWDLPVSSEPSGRETSRD</sequence>
<proteinExistence type="predicted"/>
<dbReference type="Proteomes" id="UP000234681">
    <property type="component" value="Chromosome 11"/>
</dbReference>
<dbReference type="RGD" id="1359236">
    <property type="gene designation" value="Pdia5"/>
</dbReference>
<dbReference type="EMBL" id="CH473967">
    <property type="protein sequence ID" value="EDM11320.1"/>
    <property type="molecule type" value="Genomic_DNA"/>
</dbReference>